<feature type="transmembrane region" description="Helical" evidence="1">
    <location>
        <begin position="40"/>
        <end position="62"/>
    </location>
</feature>
<protein>
    <submittedName>
        <fullName evidence="2">Uncharacterized protein</fullName>
    </submittedName>
</protein>
<organism evidence="2 3">
    <name type="scientific">Magallana gigas</name>
    <name type="common">Pacific oyster</name>
    <name type="synonym">Crassostrea gigas</name>
    <dbReference type="NCBI Taxonomy" id="29159"/>
    <lineage>
        <taxon>Eukaryota</taxon>
        <taxon>Metazoa</taxon>
        <taxon>Spiralia</taxon>
        <taxon>Lophotrochozoa</taxon>
        <taxon>Mollusca</taxon>
        <taxon>Bivalvia</taxon>
        <taxon>Autobranchia</taxon>
        <taxon>Pteriomorphia</taxon>
        <taxon>Ostreida</taxon>
        <taxon>Ostreoidea</taxon>
        <taxon>Ostreidae</taxon>
        <taxon>Magallana</taxon>
    </lineage>
</organism>
<dbReference type="Proteomes" id="UP000005408">
    <property type="component" value="Unassembled WGS sequence"/>
</dbReference>
<keyword evidence="1" id="KW-0812">Transmembrane</keyword>
<accession>A0A8W8NZ07</accession>
<proteinExistence type="predicted"/>
<evidence type="ECO:0000313" key="2">
    <source>
        <dbReference type="EnsemblMetazoa" id="G8753.1:cds"/>
    </source>
</evidence>
<keyword evidence="1" id="KW-1133">Transmembrane helix</keyword>
<dbReference type="EnsemblMetazoa" id="G8753.1">
    <property type="protein sequence ID" value="G8753.1:cds"/>
    <property type="gene ID" value="G8753"/>
</dbReference>
<evidence type="ECO:0000313" key="3">
    <source>
        <dbReference type="Proteomes" id="UP000005408"/>
    </source>
</evidence>
<reference evidence="2" key="1">
    <citation type="submission" date="2022-08" db="UniProtKB">
        <authorList>
            <consortium name="EnsemblMetazoa"/>
        </authorList>
    </citation>
    <scope>IDENTIFICATION</scope>
    <source>
        <strain evidence="2">05x7-T-G4-1.051#20</strain>
    </source>
</reference>
<name>A0A8W8NZ07_MAGGI</name>
<keyword evidence="3" id="KW-1185">Reference proteome</keyword>
<evidence type="ECO:0000256" key="1">
    <source>
        <dbReference type="SAM" id="Phobius"/>
    </source>
</evidence>
<sequence length="239" mass="27892">MCRTSIFTQQSVTCYRLISLTDFNLALENTLEMDKDNLEIAAYIAVLVTAVFVIVICVILLYNSCRKKQKDKLDHRTEASHNQIRERISKEKIIDYCKSDDENEDFENFCKQFLPNDITVKKRRQRQQSPKLLAMVLIPIVDGRDNLLEYLRKLIEDTISNNHINEDEKIWLVHISHDGNNKDDPIHVMREELFQAVIRNIKNNIIGVINIVYDVTSSFPDCQTNRDAVKRLKSELVHT</sequence>
<dbReference type="AlphaFoldDB" id="A0A8W8NZ07"/>
<keyword evidence="1" id="KW-0472">Membrane</keyword>